<dbReference type="Proteomes" id="UP000295129">
    <property type="component" value="Unassembled WGS sequence"/>
</dbReference>
<dbReference type="PANTHER" id="PTHR39431">
    <property type="entry name" value="FRPA/C-RELATED PROTEIN"/>
    <property type="match status" value="1"/>
</dbReference>
<dbReference type="EMBL" id="SNVV01000001">
    <property type="protein sequence ID" value="TDN57061.1"/>
    <property type="molecule type" value="Genomic_DNA"/>
</dbReference>
<accession>A0A4V3BP66</accession>
<organism evidence="1 2">
    <name type="scientific">Azoarcus indigens</name>
    <dbReference type="NCBI Taxonomy" id="29545"/>
    <lineage>
        <taxon>Bacteria</taxon>
        <taxon>Pseudomonadati</taxon>
        <taxon>Pseudomonadota</taxon>
        <taxon>Betaproteobacteria</taxon>
        <taxon>Rhodocyclales</taxon>
        <taxon>Zoogloeaceae</taxon>
        <taxon>Azoarcus</taxon>
    </lineage>
</organism>
<dbReference type="AlphaFoldDB" id="A0A4V3BP66"/>
<name>A0A4V3BP66_9RHOO</name>
<proteinExistence type="predicted"/>
<dbReference type="PANTHER" id="PTHR39431:SF1">
    <property type="entry name" value="FRPA_C-RELATED PROTEIN"/>
    <property type="match status" value="1"/>
</dbReference>
<sequence>MKIESASVQLQSSHAETRRVELSQRLQAWVQRTEDEGDRHPPGKPTVTISDAAASAQQAEAVADGDSAPQDPHVSLMIKIIEYFTGKPVKLLRLSELGTTQWAPSTNSNDTAPDAVRGGFAYDLEARYSESESTSFAAAGVVRTTDGKEIAFDLALSMSRSYSESLSVSIRAGEARLKDPLILDFAGSSAQLSDLRFSFDLDADGALDEVPLTGGKGLLAFDRNGNGVIDDGNELFGARTGDGFAELAEFDADGNGWIDENDPIFSKLQVWTPAASGAGTLRTLAEANVGALYLGRVDTAFALKSASNETLGQVRSTSVYLREDGSVGTVSQVDLSV</sequence>
<dbReference type="RefSeq" id="WP_133587900.1">
    <property type="nucleotide sequence ID" value="NZ_SNVV01000001.1"/>
</dbReference>
<protein>
    <submittedName>
        <fullName evidence="1">Uncharacterized protein</fullName>
    </submittedName>
</protein>
<reference evidence="1 2" key="1">
    <citation type="submission" date="2019-03" db="EMBL/GenBank/DDBJ databases">
        <title>Genomic Encyclopedia of Type Strains, Phase IV (KMG-IV): sequencing the most valuable type-strain genomes for metagenomic binning, comparative biology and taxonomic classification.</title>
        <authorList>
            <person name="Goeker M."/>
        </authorList>
    </citation>
    <scope>NUCLEOTIDE SEQUENCE [LARGE SCALE GENOMIC DNA]</scope>
    <source>
        <strain evidence="1 2">DSM 12121</strain>
    </source>
</reference>
<dbReference type="OrthoDB" id="9773411at2"/>
<keyword evidence="2" id="KW-1185">Reference proteome</keyword>
<comment type="caution">
    <text evidence="1">The sequence shown here is derived from an EMBL/GenBank/DDBJ whole genome shotgun (WGS) entry which is preliminary data.</text>
</comment>
<gene>
    <name evidence="1" type="ORF">C7389_101444</name>
</gene>
<evidence type="ECO:0000313" key="1">
    <source>
        <dbReference type="EMBL" id="TDN57061.1"/>
    </source>
</evidence>
<evidence type="ECO:0000313" key="2">
    <source>
        <dbReference type="Proteomes" id="UP000295129"/>
    </source>
</evidence>